<dbReference type="InterPro" id="IPR047124">
    <property type="entry name" value="HI_0220.2"/>
</dbReference>
<dbReference type="PANTHER" id="PTHR42160">
    <property type="entry name" value="URACIL-DNA GLYCOSYLASE SUPERFAMILY PROTEIN"/>
    <property type="match status" value="1"/>
</dbReference>
<evidence type="ECO:0000259" key="1">
    <source>
        <dbReference type="SMART" id="SM00986"/>
    </source>
</evidence>
<protein>
    <submittedName>
        <fullName evidence="2">Uracil-DNA glycosylase family protein</fullName>
    </submittedName>
</protein>
<dbReference type="EMBL" id="CP051775">
    <property type="protein sequence ID" value="QJE74906.1"/>
    <property type="molecule type" value="Genomic_DNA"/>
</dbReference>
<dbReference type="SMART" id="SM00986">
    <property type="entry name" value="UDG"/>
    <property type="match status" value="1"/>
</dbReference>
<reference evidence="2" key="1">
    <citation type="submission" date="2020-04" db="EMBL/GenBank/DDBJ databases">
        <title>A desert anoxygenic phototrophic bacterium fixes CO2 using RubisCO under aerobic conditions.</title>
        <authorList>
            <person name="Tang K."/>
        </authorList>
    </citation>
    <scope>NUCLEOTIDE SEQUENCE [LARGE SCALE GENOMIC DNA]</scope>
    <source>
        <strain evidence="2">MIMtkB3</strain>
    </source>
</reference>
<dbReference type="SUPFAM" id="SSF52141">
    <property type="entry name" value="Uracil-DNA glycosylase-like"/>
    <property type="match status" value="1"/>
</dbReference>
<dbReference type="Proteomes" id="UP000501891">
    <property type="component" value="Chromosome"/>
</dbReference>
<dbReference type="KEGG" id="acru:HHL28_14465"/>
<dbReference type="InterPro" id="IPR005122">
    <property type="entry name" value="Uracil-DNA_glycosylase-like"/>
</dbReference>
<dbReference type="Gene3D" id="3.40.470.10">
    <property type="entry name" value="Uracil-DNA glycosylase-like domain"/>
    <property type="match status" value="1"/>
</dbReference>
<dbReference type="CDD" id="cd10033">
    <property type="entry name" value="UDG_like"/>
    <property type="match status" value="1"/>
</dbReference>
<evidence type="ECO:0000313" key="2">
    <source>
        <dbReference type="EMBL" id="QJE74906.1"/>
    </source>
</evidence>
<sequence>MPDCAPSLLDSTLAQARACTLCAPHLPLGPNPLVVVSERTRVLLVSQAPNRGTHLGELAWGNKTGDRLRDWLGLGRDLFYSPAVGILPMGFCYPGTDPRGGDLAPRPECAPTWHPKLLPLLPQVRLTVLVGRHAQLYHLGRACPPTLTATVAGWRHLPPDTIALPHPSGRNFGWFRKNPWFEAELVPDLRARVAAALRP</sequence>
<dbReference type="Pfam" id="PF03167">
    <property type="entry name" value="UDG"/>
    <property type="match status" value="1"/>
</dbReference>
<dbReference type="InterPro" id="IPR036895">
    <property type="entry name" value="Uracil-DNA_glycosylase-like_sf"/>
</dbReference>
<dbReference type="SMART" id="SM00987">
    <property type="entry name" value="UreE_C"/>
    <property type="match status" value="1"/>
</dbReference>
<dbReference type="PANTHER" id="PTHR42160:SF1">
    <property type="entry name" value="URACIL-DNA GLYCOSYLASE SUPERFAMILY PROTEIN"/>
    <property type="match status" value="1"/>
</dbReference>
<gene>
    <name evidence="2" type="ORF">HHL28_14465</name>
</gene>
<keyword evidence="3" id="KW-1185">Reference proteome</keyword>
<feature type="domain" description="Uracil-DNA glycosylase-like" evidence="1">
    <location>
        <begin position="32"/>
        <end position="190"/>
    </location>
</feature>
<evidence type="ECO:0000313" key="3">
    <source>
        <dbReference type="Proteomes" id="UP000501891"/>
    </source>
</evidence>
<organism evidence="2 3">
    <name type="scientific">Aerophototrophica crusticola</name>
    <dbReference type="NCBI Taxonomy" id="1709002"/>
    <lineage>
        <taxon>Bacteria</taxon>
        <taxon>Pseudomonadati</taxon>
        <taxon>Pseudomonadota</taxon>
        <taxon>Alphaproteobacteria</taxon>
        <taxon>Rhodospirillales</taxon>
        <taxon>Rhodospirillaceae</taxon>
        <taxon>Aerophototrophica</taxon>
    </lineage>
</organism>
<accession>A0A858RDA7</accession>
<proteinExistence type="predicted"/>
<dbReference type="AlphaFoldDB" id="A0A858RDA7"/>
<name>A0A858RDA7_9PROT</name>